<evidence type="ECO:0000313" key="3">
    <source>
        <dbReference type="EMBL" id="PTM51447.1"/>
    </source>
</evidence>
<accession>A0A2T4YY23</accession>
<dbReference type="EMBL" id="PZZL01000010">
    <property type="protein sequence ID" value="PTM51447.1"/>
    <property type="molecule type" value="Genomic_DNA"/>
</dbReference>
<proteinExistence type="predicted"/>
<dbReference type="CDD" id="cd00279">
    <property type="entry name" value="YlxR"/>
    <property type="match status" value="1"/>
</dbReference>
<dbReference type="PANTHER" id="PTHR34215:SF1">
    <property type="entry name" value="YLXR DOMAIN-CONTAINING PROTEIN"/>
    <property type="match status" value="1"/>
</dbReference>
<dbReference type="NCBIfam" id="NF006622">
    <property type="entry name" value="PRK09190.1"/>
    <property type="match status" value="1"/>
</dbReference>
<comment type="caution">
    <text evidence="3">The sequence shown here is derived from an EMBL/GenBank/DDBJ whole genome shotgun (WGS) entry which is preliminary data.</text>
</comment>
<dbReference type="SUPFAM" id="SSF64376">
    <property type="entry name" value="YlxR-like"/>
    <property type="match status" value="1"/>
</dbReference>
<dbReference type="InterPro" id="IPR007393">
    <property type="entry name" value="YlxR_dom"/>
</dbReference>
<evidence type="ECO:0000259" key="2">
    <source>
        <dbReference type="Pfam" id="PF04296"/>
    </source>
</evidence>
<dbReference type="RefSeq" id="WP_245902145.1">
    <property type="nucleotide sequence ID" value="NZ_PZZL01000010.1"/>
</dbReference>
<organism evidence="3 4">
    <name type="scientific">Phreatobacter oligotrophus</name>
    <dbReference type="NCBI Taxonomy" id="1122261"/>
    <lineage>
        <taxon>Bacteria</taxon>
        <taxon>Pseudomonadati</taxon>
        <taxon>Pseudomonadota</taxon>
        <taxon>Alphaproteobacteria</taxon>
        <taxon>Hyphomicrobiales</taxon>
        <taxon>Phreatobacteraceae</taxon>
        <taxon>Phreatobacter</taxon>
    </lineage>
</organism>
<protein>
    <recommendedName>
        <fullName evidence="2">YlxR domain-containing protein</fullName>
    </recommendedName>
</protein>
<sequence length="233" mass="24054">MAATVVNDADEPTLDAGPLTGRAGSERTCIVHRRAGAPDGLVRFVVGPDDQVVPDVKARLPGRGAWVTATRPAVAEAVKRKLFARAFKREVTVAPDLPDLVEKLLEAQAIAALSLANKAGAVVAGFAKVEGALAEGKVAGLVHASDASDDGVRKIGQAARRADPDTGDRLPRVTAFTSLQLDLALGRMNVVHAALLAGGPSTNVLARCTALEVYRTGSVTGATPPAPVNEPKH</sequence>
<dbReference type="SUPFAM" id="SSF55315">
    <property type="entry name" value="L30e-like"/>
    <property type="match status" value="1"/>
</dbReference>
<feature type="region of interest" description="Disordered" evidence="1">
    <location>
        <begin position="1"/>
        <end position="22"/>
    </location>
</feature>
<feature type="domain" description="YlxR" evidence="2">
    <location>
        <begin position="27"/>
        <end position="101"/>
    </location>
</feature>
<dbReference type="Proteomes" id="UP000241808">
    <property type="component" value="Unassembled WGS sequence"/>
</dbReference>
<evidence type="ECO:0000313" key="4">
    <source>
        <dbReference type="Proteomes" id="UP000241808"/>
    </source>
</evidence>
<gene>
    <name evidence="3" type="ORF">C8P69_110112</name>
</gene>
<dbReference type="AlphaFoldDB" id="A0A2T4YY23"/>
<dbReference type="Gene3D" id="3.30.1330.30">
    <property type="match status" value="1"/>
</dbReference>
<dbReference type="Gene3D" id="3.30.1230.10">
    <property type="entry name" value="YlxR-like"/>
    <property type="match status" value="1"/>
</dbReference>
<keyword evidence="4" id="KW-1185">Reference proteome</keyword>
<dbReference type="InterPro" id="IPR029064">
    <property type="entry name" value="Ribosomal_eL30-like_sf"/>
</dbReference>
<dbReference type="InterPro" id="IPR035931">
    <property type="entry name" value="YlxR-like_sf"/>
</dbReference>
<name>A0A2T4YY23_9HYPH</name>
<dbReference type="InterPro" id="IPR037465">
    <property type="entry name" value="YlxR"/>
</dbReference>
<reference evidence="3 4" key="1">
    <citation type="submission" date="2018-04" db="EMBL/GenBank/DDBJ databases">
        <title>Genomic Encyclopedia of Archaeal and Bacterial Type Strains, Phase II (KMG-II): from individual species to whole genera.</title>
        <authorList>
            <person name="Goeker M."/>
        </authorList>
    </citation>
    <scope>NUCLEOTIDE SEQUENCE [LARGE SCALE GENOMIC DNA]</scope>
    <source>
        <strain evidence="3 4">DSM 25521</strain>
    </source>
</reference>
<dbReference type="PANTHER" id="PTHR34215">
    <property type="entry name" value="BLL0784 PROTEIN"/>
    <property type="match status" value="1"/>
</dbReference>
<dbReference type="Pfam" id="PF04296">
    <property type="entry name" value="YlxR"/>
    <property type="match status" value="1"/>
</dbReference>
<evidence type="ECO:0000256" key="1">
    <source>
        <dbReference type="SAM" id="MobiDB-lite"/>
    </source>
</evidence>